<dbReference type="InterPro" id="IPR051789">
    <property type="entry name" value="Bact_Polyamine_Transport"/>
</dbReference>
<proteinExistence type="inferred from homology"/>
<keyword evidence="3 8" id="KW-0813">Transport</keyword>
<keyword evidence="4" id="KW-1003">Cell membrane</keyword>
<sequence length="256" mass="27777">MTGTRRRWSVYVWAILAFLYIPIAVVMLYSFNDSRVNAVWQGWTWKWYASLVTNDRVIEALLNSLLVGVVSTVIATALGTGAALGLERYRMKGEQAARALLMLPVVVPDIVMGISLLGMFSQLLIPLGAGTMIIAHVTFSLSFVYAVVSARLQGTSGVYEEAAGDLGAGPWQTFRYVTLPVIRPGVAAGALLAFTLSLDDFMISFFVSGPGSTTLPLYIYGLVKRGISPEINALCTLMIAFTIGSVALAERIRRRS</sequence>
<evidence type="ECO:0000256" key="6">
    <source>
        <dbReference type="ARBA" id="ARBA00022989"/>
    </source>
</evidence>
<evidence type="ECO:0000256" key="2">
    <source>
        <dbReference type="ARBA" id="ARBA00007069"/>
    </source>
</evidence>
<feature type="transmembrane region" description="Helical" evidence="8">
    <location>
        <begin position="123"/>
        <end position="148"/>
    </location>
</feature>
<keyword evidence="5 8" id="KW-0812">Transmembrane</keyword>
<dbReference type="PANTHER" id="PTHR43848">
    <property type="entry name" value="PUTRESCINE TRANSPORT SYSTEM PERMEASE PROTEIN POTI"/>
    <property type="match status" value="1"/>
</dbReference>
<evidence type="ECO:0000259" key="9">
    <source>
        <dbReference type="PROSITE" id="PS50928"/>
    </source>
</evidence>
<dbReference type="Pfam" id="PF00528">
    <property type="entry name" value="BPD_transp_1"/>
    <property type="match status" value="1"/>
</dbReference>
<evidence type="ECO:0000256" key="4">
    <source>
        <dbReference type="ARBA" id="ARBA00022475"/>
    </source>
</evidence>
<feature type="transmembrane region" description="Helical" evidence="8">
    <location>
        <begin position="12"/>
        <end position="31"/>
    </location>
</feature>
<evidence type="ECO:0000256" key="3">
    <source>
        <dbReference type="ARBA" id="ARBA00022448"/>
    </source>
</evidence>
<dbReference type="RefSeq" id="WP_218093579.1">
    <property type="nucleotide sequence ID" value="NZ_CAJVAS010000018.1"/>
</dbReference>
<name>A0A916K382_9BACL</name>
<dbReference type="PROSITE" id="PS50928">
    <property type="entry name" value="ABC_TM1"/>
    <property type="match status" value="1"/>
</dbReference>
<feature type="transmembrane region" description="Helical" evidence="8">
    <location>
        <begin position="185"/>
        <end position="207"/>
    </location>
</feature>
<evidence type="ECO:0000256" key="1">
    <source>
        <dbReference type="ARBA" id="ARBA00004651"/>
    </source>
</evidence>
<dbReference type="PANTHER" id="PTHR43848:SF2">
    <property type="entry name" value="PUTRESCINE TRANSPORT SYSTEM PERMEASE PROTEIN POTI"/>
    <property type="match status" value="1"/>
</dbReference>
<dbReference type="AlphaFoldDB" id="A0A916K382"/>
<organism evidence="10 11">
    <name type="scientific">Paenibacillus solanacearum</name>
    <dbReference type="NCBI Taxonomy" id="2048548"/>
    <lineage>
        <taxon>Bacteria</taxon>
        <taxon>Bacillati</taxon>
        <taxon>Bacillota</taxon>
        <taxon>Bacilli</taxon>
        <taxon>Bacillales</taxon>
        <taxon>Paenibacillaceae</taxon>
        <taxon>Paenibacillus</taxon>
    </lineage>
</organism>
<keyword evidence="11" id="KW-1185">Reference proteome</keyword>
<evidence type="ECO:0000313" key="11">
    <source>
        <dbReference type="Proteomes" id="UP000693672"/>
    </source>
</evidence>
<accession>A0A916K382</accession>
<keyword evidence="7 8" id="KW-0472">Membrane</keyword>
<dbReference type="CDD" id="cd06261">
    <property type="entry name" value="TM_PBP2"/>
    <property type="match status" value="1"/>
</dbReference>
<evidence type="ECO:0000256" key="8">
    <source>
        <dbReference type="RuleBase" id="RU363032"/>
    </source>
</evidence>
<comment type="caution">
    <text evidence="10">The sequence shown here is derived from an EMBL/GenBank/DDBJ whole genome shotgun (WGS) entry which is preliminary data.</text>
</comment>
<gene>
    <name evidence="10" type="primary">ydcV_3</name>
    <name evidence="10" type="ORF">PAESOLCIP111_03838</name>
</gene>
<dbReference type="InterPro" id="IPR000515">
    <property type="entry name" value="MetI-like"/>
</dbReference>
<dbReference type="EMBL" id="CAJVAS010000018">
    <property type="protein sequence ID" value="CAG7637390.1"/>
    <property type="molecule type" value="Genomic_DNA"/>
</dbReference>
<protein>
    <submittedName>
        <fullName evidence="10">Inner membrane ABC transporter permease protein YdcV</fullName>
    </submittedName>
</protein>
<feature type="domain" description="ABC transmembrane type-1" evidence="9">
    <location>
        <begin position="61"/>
        <end position="249"/>
    </location>
</feature>
<evidence type="ECO:0000313" key="10">
    <source>
        <dbReference type="EMBL" id="CAG7637390.1"/>
    </source>
</evidence>
<comment type="subcellular location">
    <subcellularLocation>
        <location evidence="1 8">Cell membrane</location>
        <topology evidence="1 8">Multi-pass membrane protein</topology>
    </subcellularLocation>
</comment>
<feature type="transmembrane region" description="Helical" evidence="8">
    <location>
        <begin position="96"/>
        <end position="117"/>
    </location>
</feature>
<reference evidence="10" key="1">
    <citation type="submission" date="2021-06" db="EMBL/GenBank/DDBJ databases">
        <authorList>
            <person name="Criscuolo A."/>
        </authorList>
    </citation>
    <scope>NUCLEOTIDE SEQUENCE</scope>
    <source>
        <strain evidence="10">CIP111600</strain>
    </source>
</reference>
<feature type="transmembrane region" description="Helical" evidence="8">
    <location>
        <begin position="60"/>
        <end position="84"/>
    </location>
</feature>
<evidence type="ECO:0000256" key="5">
    <source>
        <dbReference type="ARBA" id="ARBA00022692"/>
    </source>
</evidence>
<keyword evidence="6 8" id="KW-1133">Transmembrane helix</keyword>
<dbReference type="GO" id="GO:0005886">
    <property type="term" value="C:plasma membrane"/>
    <property type="evidence" value="ECO:0007669"/>
    <property type="project" value="UniProtKB-SubCell"/>
</dbReference>
<feature type="transmembrane region" description="Helical" evidence="8">
    <location>
        <begin position="227"/>
        <end position="249"/>
    </location>
</feature>
<evidence type="ECO:0000256" key="7">
    <source>
        <dbReference type="ARBA" id="ARBA00023136"/>
    </source>
</evidence>
<comment type="similarity">
    <text evidence="2">Belongs to the binding-protein-dependent transport system permease family. CysTW subfamily.</text>
</comment>
<dbReference type="GO" id="GO:0055085">
    <property type="term" value="P:transmembrane transport"/>
    <property type="evidence" value="ECO:0007669"/>
    <property type="project" value="InterPro"/>
</dbReference>
<dbReference type="Proteomes" id="UP000693672">
    <property type="component" value="Unassembled WGS sequence"/>
</dbReference>